<reference evidence="2 3" key="1">
    <citation type="submission" date="2018-09" db="EMBL/GenBank/DDBJ databases">
        <authorList>
            <person name="Peiro R."/>
            <person name="Begona"/>
            <person name="Cbmso G."/>
            <person name="Lopez M."/>
            <person name="Gonzalez S."/>
        </authorList>
    </citation>
    <scope>NUCLEOTIDE SEQUENCE [LARGE SCALE GENOMIC DNA]</scope>
</reference>
<dbReference type="Pfam" id="PF01221">
    <property type="entry name" value="Dynein_light"/>
    <property type="match status" value="1"/>
</dbReference>
<gene>
    <name evidence="2" type="ORF">LBRM2904_35.2310</name>
</gene>
<comment type="subcellular location">
    <subcellularLocation>
        <location evidence="1">Cytoplasm</location>
        <location evidence="1">Cytoskeleton</location>
    </subcellularLocation>
</comment>
<sequence length="129" mass="14634">MADEEDYDVELNKNEVSKIERPERLIEILQHDTSRALTGEMAEHAQAVLDFMPAEHTYKDVAVKLKRRLDDTYGGTWHVIVGKHFGANVTNDDNTLINMKINGVYFLAMRSGPPDRPHDIAENEAVTVE</sequence>
<keyword evidence="1" id="KW-0493">Microtubule</keyword>
<evidence type="ECO:0000256" key="1">
    <source>
        <dbReference type="RuleBase" id="RU365010"/>
    </source>
</evidence>
<dbReference type="PANTHER" id="PTHR11886:SF60">
    <property type="entry name" value="DYNEIN LIGHT CHAIN"/>
    <property type="match status" value="1"/>
</dbReference>
<dbReference type="AlphaFoldDB" id="A0A3P3ZIN1"/>
<evidence type="ECO:0000313" key="3">
    <source>
        <dbReference type="Proteomes" id="UP000319462"/>
    </source>
</evidence>
<keyword evidence="1" id="KW-0243">Dynein</keyword>
<dbReference type="Gene3D" id="3.30.740.10">
    <property type="entry name" value="Protein Inhibitor Of Neuronal Nitric Oxide Synthase"/>
    <property type="match status" value="1"/>
</dbReference>
<dbReference type="VEuPathDB" id="TriTrypDB:LbrM.35.2400"/>
<dbReference type="GO" id="GO:0005874">
    <property type="term" value="C:microtubule"/>
    <property type="evidence" value="ECO:0007669"/>
    <property type="project" value="UniProtKB-KW"/>
</dbReference>
<organism evidence="2 3">
    <name type="scientific">Leishmania braziliensis MHOM/BR/75/M2904</name>
    <dbReference type="NCBI Taxonomy" id="420245"/>
    <lineage>
        <taxon>Eukaryota</taxon>
        <taxon>Discoba</taxon>
        <taxon>Euglenozoa</taxon>
        <taxon>Kinetoplastea</taxon>
        <taxon>Metakinetoplastina</taxon>
        <taxon>Trypanosomatida</taxon>
        <taxon>Trypanosomatidae</taxon>
        <taxon>Leishmaniinae</taxon>
        <taxon>Leishmania</taxon>
        <taxon>Leishmania braziliensis species complex</taxon>
    </lineage>
</organism>
<keyword evidence="1" id="KW-0206">Cytoskeleton</keyword>
<keyword evidence="1" id="KW-0963">Cytoplasm</keyword>
<keyword evidence="1" id="KW-0505">Motor protein</keyword>
<dbReference type="Proteomes" id="UP000319462">
    <property type="component" value="Chromosome 35"/>
</dbReference>
<dbReference type="GO" id="GO:0007017">
    <property type="term" value="P:microtubule-based process"/>
    <property type="evidence" value="ECO:0007669"/>
    <property type="project" value="InterPro"/>
</dbReference>
<evidence type="ECO:0000313" key="2">
    <source>
        <dbReference type="EMBL" id="SYZ70049.1"/>
    </source>
</evidence>
<dbReference type="FunFam" id="3.30.740.10:FF:000006">
    <property type="entry name" value="Dynein light chain"/>
    <property type="match status" value="1"/>
</dbReference>
<proteinExistence type="inferred from homology"/>
<dbReference type="RefSeq" id="XP_001568860.1">
    <property type="nucleotide sequence ID" value="XM_001568810.1"/>
</dbReference>
<dbReference type="InterPro" id="IPR001372">
    <property type="entry name" value="Dynein_light_chain_typ-1/2"/>
</dbReference>
<dbReference type="PANTHER" id="PTHR11886">
    <property type="entry name" value="DYNEIN LIGHT CHAIN"/>
    <property type="match status" value="1"/>
</dbReference>
<protein>
    <recommendedName>
        <fullName evidence="1">Dynein light chain</fullName>
    </recommendedName>
</protein>
<dbReference type="InterPro" id="IPR037177">
    <property type="entry name" value="DLC_sf"/>
</dbReference>
<dbReference type="SUPFAM" id="SSF54648">
    <property type="entry name" value="DLC"/>
    <property type="match status" value="1"/>
</dbReference>
<dbReference type="CDD" id="cd21450">
    <property type="entry name" value="DLC-like_DYNLL1-like"/>
    <property type="match status" value="1"/>
</dbReference>
<dbReference type="EMBL" id="LS997634">
    <property type="protein sequence ID" value="SYZ70049.1"/>
    <property type="molecule type" value="Genomic_DNA"/>
</dbReference>
<dbReference type="SMART" id="SM01375">
    <property type="entry name" value="Dynein_light"/>
    <property type="match status" value="1"/>
</dbReference>
<name>A0A3P3ZIN1_LEIBR</name>
<dbReference type="KEGG" id="lbz:LBRM_35_2400"/>
<dbReference type="GO" id="GO:0005868">
    <property type="term" value="C:cytoplasmic dynein complex"/>
    <property type="evidence" value="ECO:0007669"/>
    <property type="project" value="TreeGrafter"/>
</dbReference>
<accession>A0A3P3ZIN1</accession>
<comment type="similarity">
    <text evidence="1">Belongs to the dynein light chain family.</text>
</comment>
<dbReference type="GO" id="GO:0045505">
    <property type="term" value="F:dynein intermediate chain binding"/>
    <property type="evidence" value="ECO:0007669"/>
    <property type="project" value="TreeGrafter"/>
</dbReference>